<feature type="transmembrane region" description="Helical" evidence="2">
    <location>
        <begin position="683"/>
        <end position="704"/>
    </location>
</feature>
<feature type="compositionally biased region" description="Low complexity" evidence="1">
    <location>
        <begin position="618"/>
        <end position="632"/>
    </location>
</feature>
<feature type="non-terminal residue" evidence="3">
    <location>
        <position position="917"/>
    </location>
</feature>
<feature type="region of interest" description="Disordered" evidence="1">
    <location>
        <begin position="589"/>
        <end position="651"/>
    </location>
</feature>
<dbReference type="OrthoDB" id="5598571at2759"/>
<gene>
    <name evidence="3" type="ORF">IWQ62_004936</name>
</gene>
<evidence type="ECO:0000313" key="3">
    <source>
        <dbReference type="EMBL" id="KAJ1958221.1"/>
    </source>
</evidence>
<proteinExistence type="predicted"/>
<keyword evidence="2" id="KW-0812">Transmembrane</keyword>
<dbReference type="AlphaFoldDB" id="A0A9W8E559"/>
<evidence type="ECO:0000256" key="1">
    <source>
        <dbReference type="SAM" id="MobiDB-lite"/>
    </source>
</evidence>
<protein>
    <submittedName>
        <fullName evidence="3">Uncharacterized protein</fullName>
    </submittedName>
</protein>
<keyword evidence="2" id="KW-1133">Transmembrane helix</keyword>
<feature type="transmembrane region" description="Helical" evidence="2">
    <location>
        <begin position="498"/>
        <end position="518"/>
    </location>
</feature>
<dbReference type="Proteomes" id="UP001150925">
    <property type="component" value="Unassembled WGS sequence"/>
</dbReference>
<accession>A0A9W8E559</accession>
<feature type="region of interest" description="Disordered" evidence="1">
    <location>
        <begin position="1"/>
        <end position="26"/>
    </location>
</feature>
<keyword evidence="4" id="KW-1185">Reference proteome</keyword>
<sequence length="917" mass="100284">MPATPVASFPGDAHSTTARKPLGNAVDSVGVNSPTTRALLLNHPLVDREQLKVAVLHFIVNVVGFAVFIAIWLNYVLLQPYFSTLFWAAALSVPLHALKRLVVSRIRQELALPHTKLVPWLVRRHVQFSLQFVVGRTVYNIGATLLRGYFGWVRSISHVSANNSEPIESPLVEESLHQVECPCYRVPSTTSILSDSKGSAKRKENPVVQEESVPHFGSFASGESGQTPLFRFRGVEPGAESATDYRSTSSANPLCCAPTESIPGSSKGMAMIDQSTPTRLPSTRLPGSTLKRSVVPHTPGLSGRHREHETFRPTLEPQPTTLFSPLARGAGDKGQSDTRAQSLGTNLMAQFPSGTNLPGSRIPLSPLAATRTDNSQGGAAITTTSLASPRTPFTPAQPNVRIIRKEDTLAQYSVKRRFLDRISPIIFRTPNIPPFTFGDQFKLSTTPWKSQEESSRSGIGTPNASLAGVSALGLPRAGGVDSVGVTTELNQSDISHGWVWIAMVVRLSLVIVLLDVYQTNEVVASRMTNVAISGILFLLAHIAFHVLIKAGRDWVWYSLRRYVWIPGQRGVVRYVKRLVPWPDNNQCTCATSESQGDRPPPICTPRRPHSLSVDNIDPSISPRGSLSPSPSSTVGSAKGDSDTPGPSTNRDKIAHDIVHETNDSNFPWATRSPWLVNIYRNGYCFLVTLICLPFALLRQCVLLVRMGYNTMGHAVGFIHGVLKRAVLHYLNEVVTLVLIVGIVVLVVLGGGFLLFKTVDEVVQFVDDSYQLINAVSAIGDDVDQLPRLAQVNHPWLSQNLTGLSEVLAHHLIVLSLTVKEELSTWLNLKLKEQYPDSNVTASEMYDRFRRQYASFKGITPAHSILPRWPTNPSSLTNQTVVRNVSSDRYLGLDIGGSHFIALRHLGSIVGESGGLPL</sequence>
<name>A0A9W8E559_9FUNG</name>
<feature type="transmembrane region" description="Helical" evidence="2">
    <location>
        <begin position="733"/>
        <end position="755"/>
    </location>
</feature>
<evidence type="ECO:0000313" key="4">
    <source>
        <dbReference type="Proteomes" id="UP001150925"/>
    </source>
</evidence>
<feature type="region of interest" description="Disordered" evidence="1">
    <location>
        <begin position="276"/>
        <end position="308"/>
    </location>
</feature>
<evidence type="ECO:0000256" key="2">
    <source>
        <dbReference type="SAM" id="Phobius"/>
    </source>
</evidence>
<feature type="transmembrane region" description="Helical" evidence="2">
    <location>
        <begin position="81"/>
        <end position="98"/>
    </location>
</feature>
<comment type="caution">
    <text evidence="3">The sequence shown here is derived from an EMBL/GenBank/DDBJ whole genome shotgun (WGS) entry which is preliminary data.</text>
</comment>
<keyword evidence="2" id="KW-0472">Membrane</keyword>
<feature type="transmembrane region" description="Helical" evidence="2">
    <location>
        <begin position="53"/>
        <end position="75"/>
    </location>
</feature>
<organism evidence="3 4">
    <name type="scientific">Dispira parvispora</name>
    <dbReference type="NCBI Taxonomy" id="1520584"/>
    <lineage>
        <taxon>Eukaryota</taxon>
        <taxon>Fungi</taxon>
        <taxon>Fungi incertae sedis</taxon>
        <taxon>Zoopagomycota</taxon>
        <taxon>Kickxellomycotina</taxon>
        <taxon>Dimargaritomycetes</taxon>
        <taxon>Dimargaritales</taxon>
        <taxon>Dimargaritaceae</taxon>
        <taxon>Dispira</taxon>
    </lineage>
</organism>
<reference evidence="3" key="1">
    <citation type="submission" date="2022-07" db="EMBL/GenBank/DDBJ databases">
        <title>Phylogenomic reconstructions and comparative analyses of Kickxellomycotina fungi.</title>
        <authorList>
            <person name="Reynolds N.K."/>
            <person name="Stajich J.E."/>
            <person name="Barry K."/>
            <person name="Grigoriev I.V."/>
            <person name="Crous P."/>
            <person name="Smith M.E."/>
        </authorList>
    </citation>
    <scope>NUCLEOTIDE SEQUENCE</scope>
    <source>
        <strain evidence="3">RSA 1196</strain>
    </source>
</reference>
<dbReference type="EMBL" id="JANBPY010001821">
    <property type="protein sequence ID" value="KAJ1958221.1"/>
    <property type="molecule type" value="Genomic_DNA"/>
</dbReference>
<feature type="transmembrane region" description="Helical" evidence="2">
    <location>
        <begin position="530"/>
        <end position="548"/>
    </location>
</feature>